<evidence type="ECO:0000313" key="7">
    <source>
        <dbReference type="Proteomes" id="UP001418222"/>
    </source>
</evidence>
<sequence>MPEISLQQLLSCLTASCFLSTLRAMAATNEVEDIIIVGGGIAGVATAVALQRIGKRSLVLERWHELRETGSALSLFTNAWRALDALAVGHKLKPHYPSLQCGTVTDLSTGATQHQSFSHKAAGGEEIGSIRVVHRTALLEALAEELPPNSIRFSSKLVSIESEVLPDSSIVTLLHLEDGSIMKAKAVIGCDGVHSVVARWLGLAAPRDSGRSAVRGLAVYPEGHGLRPGSQQFLINGVRAVFTPITEKDVFWFIAHPTTPKVKEMERRDPEHIRQATLKELVGDLPHQFQELVRLSEPSSLSWAPFVFRAPWDILLGTPQRGCVTVAGDAMHPMTPDLGQGGCLSLEDSVVLARCLARAHSPDEMAAGMAQYVAQRRWRVSGLVAASYFSGFVQQQVSGGPFTRLVKLFRDLAFYRFVFPWIVRVVLYDCGTLPEA</sequence>
<comment type="similarity">
    <text evidence="3">Belongs to the 3-hydroxybenzoate 6-hydroxylase family.</text>
</comment>
<gene>
    <name evidence="6" type="ORF">KSP39_PZI004593</name>
</gene>
<protein>
    <recommendedName>
        <fullName evidence="5">FAD-binding domain-containing protein</fullName>
    </recommendedName>
</protein>
<feature type="chain" id="PRO_5042861814" description="FAD-binding domain-containing protein" evidence="4">
    <location>
        <begin position="28"/>
        <end position="436"/>
    </location>
</feature>
<evidence type="ECO:0000256" key="2">
    <source>
        <dbReference type="ARBA" id="ARBA00023033"/>
    </source>
</evidence>
<name>A0AAP0GC57_9ASPA</name>
<evidence type="ECO:0000256" key="1">
    <source>
        <dbReference type="ARBA" id="ARBA00023002"/>
    </source>
</evidence>
<comment type="caution">
    <text evidence="6">The sequence shown here is derived from an EMBL/GenBank/DDBJ whole genome shotgun (WGS) entry which is preliminary data.</text>
</comment>
<dbReference type="PANTHER" id="PTHR45934">
    <property type="entry name" value="FAD/NAD(P)-BINDING OXIDOREDUCTASE FAMILY PROTEIN"/>
    <property type="match status" value="1"/>
</dbReference>
<keyword evidence="4" id="KW-0732">Signal</keyword>
<evidence type="ECO:0000256" key="3">
    <source>
        <dbReference type="ARBA" id="ARBA00024018"/>
    </source>
</evidence>
<proteinExistence type="inferred from homology"/>
<dbReference type="InterPro" id="IPR044560">
    <property type="entry name" value="MOase"/>
</dbReference>
<feature type="domain" description="FAD-binding" evidence="5">
    <location>
        <begin position="33"/>
        <end position="385"/>
    </location>
</feature>
<accession>A0AAP0GC57</accession>
<dbReference type="GO" id="GO:0071949">
    <property type="term" value="F:FAD binding"/>
    <property type="evidence" value="ECO:0007669"/>
    <property type="project" value="InterPro"/>
</dbReference>
<dbReference type="Gene3D" id="3.50.50.60">
    <property type="entry name" value="FAD/NAD(P)-binding domain"/>
    <property type="match status" value="1"/>
</dbReference>
<dbReference type="InterPro" id="IPR036188">
    <property type="entry name" value="FAD/NAD-bd_sf"/>
</dbReference>
<dbReference type="PANTHER" id="PTHR45934:SF1">
    <property type="entry name" value="OS04G0423100 PROTEIN"/>
    <property type="match status" value="1"/>
</dbReference>
<dbReference type="PRINTS" id="PR00420">
    <property type="entry name" value="RNGMNOXGNASE"/>
</dbReference>
<evidence type="ECO:0000256" key="4">
    <source>
        <dbReference type="SAM" id="SignalP"/>
    </source>
</evidence>
<dbReference type="EMBL" id="JBBWWQ010000003">
    <property type="protein sequence ID" value="KAK8951027.1"/>
    <property type="molecule type" value="Genomic_DNA"/>
</dbReference>
<keyword evidence="2" id="KW-0503">Monooxygenase</keyword>
<feature type="signal peptide" evidence="4">
    <location>
        <begin position="1"/>
        <end position="27"/>
    </location>
</feature>
<dbReference type="GO" id="GO:0004497">
    <property type="term" value="F:monooxygenase activity"/>
    <property type="evidence" value="ECO:0007669"/>
    <property type="project" value="UniProtKB-KW"/>
</dbReference>
<keyword evidence="1" id="KW-0560">Oxidoreductase</keyword>
<evidence type="ECO:0000259" key="5">
    <source>
        <dbReference type="Pfam" id="PF01494"/>
    </source>
</evidence>
<dbReference type="SUPFAM" id="SSF51905">
    <property type="entry name" value="FAD/NAD(P)-binding domain"/>
    <property type="match status" value="1"/>
</dbReference>
<reference evidence="6 7" key="1">
    <citation type="journal article" date="2022" name="Nat. Plants">
        <title>Genomes of leafy and leafless Platanthera orchids illuminate the evolution of mycoheterotrophy.</title>
        <authorList>
            <person name="Li M.H."/>
            <person name="Liu K.W."/>
            <person name="Li Z."/>
            <person name="Lu H.C."/>
            <person name="Ye Q.L."/>
            <person name="Zhang D."/>
            <person name="Wang J.Y."/>
            <person name="Li Y.F."/>
            <person name="Zhong Z.M."/>
            <person name="Liu X."/>
            <person name="Yu X."/>
            <person name="Liu D.K."/>
            <person name="Tu X.D."/>
            <person name="Liu B."/>
            <person name="Hao Y."/>
            <person name="Liao X.Y."/>
            <person name="Jiang Y.T."/>
            <person name="Sun W.H."/>
            <person name="Chen J."/>
            <person name="Chen Y.Q."/>
            <person name="Ai Y."/>
            <person name="Zhai J.W."/>
            <person name="Wu S.S."/>
            <person name="Zhou Z."/>
            <person name="Hsiao Y.Y."/>
            <person name="Wu W.L."/>
            <person name="Chen Y.Y."/>
            <person name="Lin Y.F."/>
            <person name="Hsu J.L."/>
            <person name="Li C.Y."/>
            <person name="Wang Z.W."/>
            <person name="Zhao X."/>
            <person name="Zhong W.Y."/>
            <person name="Ma X.K."/>
            <person name="Ma L."/>
            <person name="Huang J."/>
            <person name="Chen G.Z."/>
            <person name="Huang M.Z."/>
            <person name="Huang L."/>
            <person name="Peng D.H."/>
            <person name="Luo Y.B."/>
            <person name="Zou S.Q."/>
            <person name="Chen S.P."/>
            <person name="Lan S."/>
            <person name="Tsai W.C."/>
            <person name="Van de Peer Y."/>
            <person name="Liu Z.J."/>
        </authorList>
    </citation>
    <scope>NUCLEOTIDE SEQUENCE [LARGE SCALE GENOMIC DNA]</scope>
    <source>
        <strain evidence="6">Lor287</strain>
    </source>
</reference>
<dbReference type="InterPro" id="IPR002938">
    <property type="entry name" value="FAD-bd"/>
</dbReference>
<keyword evidence="7" id="KW-1185">Reference proteome</keyword>
<dbReference type="Proteomes" id="UP001418222">
    <property type="component" value="Unassembled WGS sequence"/>
</dbReference>
<dbReference type="Pfam" id="PF01494">
    <property type="entry name" value="FAD_binding_3"/>
    <property type="match status" value="1"/>
</dbReference>
<dbReference type="AlphaFoldDB" id="A0AAP0GC57"/>
<evidence type="ECO:0000313" key="6">
    <source>
        <dbReference type="EMBL" id="KAK8951027.1"/>
    </source>
</evidence>
<organism evidence="6 7">
    <name type="scientific">Platanthera zijinensis</name>
    <dbReference type="NCBI Taxonomy" id="2320716"/>
    <lineage>
        <taxon>Eukaryota</taxon>
        <taxon>Viridiplantae</taxon>
        <taxon>Streptophyta</taxon>
        <taxon>Embryophyta</taxon>
        <taxon>Tracheophyta</taxon>
        <taxon>Spermatophyta</taxon>
        <taxon>Magnoliopsida</taxon>
        <taxon>Liliopsida</taxon>
        <taxon>Asparagales</taxon>
        <taxon>Orchidaceae</taxon>
        <taxon>Orchidoideae</taxon>
        <taxon>Orchideae</taxon>
        <taxon>Orchidinae</taxon>
        <taxon>Platanthera</taxon>
    </lineage>
</organism>